<comment type="catalytic activity">
    <reaction evidence="1 6">
        <text>[protein]-peptidylproline (omega=180) = [protein]-peptidylproline (omega=0)</text>
        <dbReference type="Rhea" id="RHEA:16237"/>
        <dbReference type="Rhea" id="RHEA-COMP:10747"/>
        <dbReference type="Rhea" id="RHEA-COMP:10748"/>
        <dbReference type="ChEBI" id="CHEBI:83833"/>
        <dbReference type="ChEBI" id="CHEBI:83834"/>
        <dbReference type="EC" id="5.2.1.8"/>
    </reaction>
</comment>
<proteinExistence type="inferred from homology"/>
<keyword evidence="4 6" id="KW-0697">Rotamase</keyword>
<dbReference type="EC" id="5.2.1.8" evidence="3 6"/>
<dbReference type="Proteomes" id="UP000555552">
    <property type="component" value="Unassembled WGS sequence"/>
</dbReference>
<comment type="similarity">
    <text evidence="2">Belongs to the FKBP-type PPIase family.</text>
</comment>
<dbReference type="Gene3D" id="3.10.50.40">
    <property type="match status" value="1"/>
</dbReference>
<accession>A0A849BZI1</accession>
<feature type="domain" description="PPIase FKBP-type" evidence="9">
    <location>
        <begin position="229"/>
        <end position="318"/>
    </location>
</feature>
<dbReference type="PANTHER" id="PTHR43811">
    <property type="entry name" value="FKBP-TYPE PEPTIDYL-PROLYL CIS-TRANS ISOMERASE FKPA"/>
    <property type="match status" value="1"/>
</dbReference>
<evidence type="ECO:0000256" key="3">
    <source>
        <dbReference type="ARBA" id="ARBA00013194"/>
    </source>
</evidence>
<comment type="caution">
    <text evidence="10">The sequence shown here is derived from an EMBL/GenBank/DDBJ whole genome shotgun (WGS) entry which is preliminary data.</text>
</comment>
<dbReference type="InterPro" id="IPR001179">
    <property type="entry name" value="PPIase_FKBP_dom"/>
</dbReference>
<name>A0A849BZI1_9ACTN</name>
<dbReference type="PANTHER" id="PTHR43811:SF19">
    <property type="entry name" value="39 KDA FK506-BINDING NUCLEAR PROTEIN"/>
    <property type="match status" value="1"/>
</dbReference>
<sequence length="322" mass="32588">MRHLRHPRTLTARAALAVALPALLVAGCGDDPAPSPEDDALSRVEVVGDDAAPELEVDTPVTVSTTTTEVVEEGDGRVVEEGDLVALDVLAVDGGGGDVLQTTFGTEQRLVLQADPTTTVQGLVSGVVDQTVGSRVLVGVSPSDFGADAPGAPTPTAGDGSVLLLVDVLDASPVLDGPEGAEQPAPEGLPAVTEGEDGDLSVATPEGDAPTDLRVETLVQGEGDAVEAGDTVVVDYTGVLWSDGTVFDSSRGADRPPFSFTLGQGAVIPAWDEGLAGVPVGSRVMIVAPPDQAYGDQETGSIPPGSTLVFVVDVLAAESTQR</sequence>
<dbReference type="SUPFAM" id="SSF54534">
    <property type="entry name" value="FKBP-like"/>
    <property type="match status" value="2"/>
</dbReference>
<keyword evidence="11" id="KW-1185">Reference proteome</keyword>
<organism evidence="10 11">
    <name type="scientific">Pseudokineococcus marinus</name>
    <dbReference type="NCBI Taxonomy" id="351215"/>
    <lineage>
        <taxon>Bacteria</taxon>
        <taxon>Bacillati</taxon>
        <taxon>Actinomycetota</taxon>
        <taxon>Actinomycetes</taxon>
        <taxon>Kineosporiales</taxon>
        <taxon>Kineosporiaceae</taxon>
        <taxon>Pseudokineococcus</taxon>
    </lineage>
</organism>
<evidence type="ECO:0000313" key="11">
    <source>
        <dbReference type="Proteomes" id="UP000555552"/>
    </source>
</evidence>
<evidence type="ECO:0000256" key="2">
    <source>
        <dbReference type="ARBA" id="ARBA00006577"/>
    </source>
</evidence>
<evidence type="ECO:0000256" key="4">
    <source>
        <dbReference type="ARBA" id="ARBA00023110"/>
    </source>
</evidence>
<dbReference type="InterPro" id="IPR046357">
    <property type="entry name" value="PPIase_dom_sf"/>
</dbReference>
<evidence type="ECO:0000256" key="6">
    <source>
        <dbReference type="PROSITE-ProRule" id="PRU00277"/>
    </source>
</evidence>
<dbReference type="Pfam" id="PF00254">
    <property type="entry name" value="FKBP_C"/>
    <property type="match status" value="1"/>
</dbReference>
<keyword evidence="8" id="KW-0732">Signal</keyword>
<protein>
    <recommendedName>
        <fullName evidence="3 6">peptidylprolyl isomerase</fullName>
        <ecNumber evidence="3 6">5.2.1.8</ecNumber>
    </recommendedName>
</protein>
<dbReference type="PROSITE" id="PS51257">
    <property type="entry name" value="PROKAR_LIPOPROTEIN"/>
    <property type="match status" value="1"/>
</dbReference>
<dbReference type="GO" id="GO:0003755">
    <property type="term" value="F:peptidyl-prolyl cis-trans isomerase activity"/>
    <property type="evidence" value="ECO:0007669"/>
    <property type="project" value="UniProtKB-KW"/>
</dbReference>
<evidence type="ECO:0000259" key="9">
    <source>
        <dbReference type="PROSITE" id="PS50059"/>
    </source>
</evidence>
<gene>
    <name evidence="10" type="ORF">HLB09_07240</name>
</gene>
<evidence type="ECO:0000256" key="7">
    <source>
        <dbReference type="SAM" id="MobiDB-lite"/>
    </source>
</evidence>
<evidence type="ECO:0000256" key="8">
    <source>
        <dbReference type="SAM" id="SignalP"/>
    </source>
</evidence>
<evidence type="ECO:0000256" key="5">
    <source>
        <dbReference type="ARBA" id="ARBA00023235"/>
    </source>
</evidence>
<feature type="chain" id="PRO_5039541354" description="peptidylprolyl isomerase" evidence="8">
    <location>
        <begin position="27"/>
        <end position="322"/>
    </location>
</feature>
<dbReference type="PROSITE" id="PS50059">
    <property type="entry name" value="FKBP_PPIASE"/>
    <property type="match status" value="1"/>
</dbReference>
<evidence type="ECO:0000256" key="1">
    <source>
        <dbReference type="ARBA" id="ARBA00000971"/>
    </source>
</evidence>
<evidence type="ECO:0000313" key="10">
    <source>
        <dbReference type="EMBL" id="NNH22888.1"/>
    </source>
</evidence>
<dbReference type="EMBL" id="JABEMA010000077">
    <property type="protein sequence ID" value="NNH22888.1"/>
    <property type="molecule type" value="Genomic_DNA"/>
</dbReference>
<feature type="signal peptide" evidence="8">
    <location>
        <begin position="1"/>
        <end position="26"/>
    </location>
</feature>
<dbReference type="RefSeq" id="WP_171202717.1">
    <property type="nucleotide sequence ID" value="NZ_BAAANP010000004.1"/>
</dbReference>
<dbReference type="AlphaFoldDB" id="A0A849BZI1"/>
<feature type="region of interest" description="Disordered" evidence="7">
    <location>
        <begin position="174"/>
        <end position="209"/>
    </location>
</feature>
<keyword evidence="5 6" id="KW-0413">Isomerase</keyword>
<reference evidence="10 11" key="1">
    <citation type="submission" date="2020-05" db="EMBL/GenBank/DDBJ databases">
        <title>MicrobeNet Type strains.</title>
        <authorList>
            <person name="Nicholson A.C."/>
        </authorList>
    </citation>
    <scope>NUCLEOTIDE SEQUENCE [LARGE SCALE GENOMIC DNA]</scope>
    <source>
        <strain evidence="10 11">JCM 14547</strain>
    </source>
</reference>